<accession>A0A0A8Z1N4</accession>
<sequence>MAEALSATQCHIRAEKLTAGGRVREPAVKITTSEAGTVTTRSDDEPDWDNGFLLNLQETHGWQLAWRWIDQPPSPMAAEKSKAGNSSERLL</sequence>
<name>A0A0A8Z1N4_ARUDO</name>
<dbReference type="EMBL" id="GBRH01267275">
    <property type="protein sequence ID" value="JAD30620.1"/>
    <property type="molecule type" value="Transcribed_RNA"/>
</dbReference>
<reference evidence="1" key="1">
    <citation type="submission" date="2014-09" db="EMBL/GenBank/DDBJ databases">
        <authorList>
            <person name="Magalhaes I.L.F."/>
            <person name="Oliveira U."/>
            <person name="Santos F.R."/>
            <person name="Vidigal T.H.D.A."/>
            <person name="Brescovit A.D."/>
            <person name="Santos A.J."/>
        </authorList>
    </citation>
    <scope>NUCLEOTIDE SEQUENCE</scope>
    <source>
        <tissue evidence="1">Shoot tissue taken approximately 20 cm above the soil surface</tissue>
    </source>
</reference>
<proteinExistence type="predicted"/>
<organism evidence="1">
    <name type="scientific">Arundo donax</name>
    <name type="common">Giant reed</name>
    <name type="synonym">Donax arundinaceus</name>
    <dbReference type="NCBI Taxonomy" id="35708"/>
    <lineage>
        <taxon>Eukaryota</taxon>
        <taxon>Viridiplantae</taxon>
        <taxon>Streptophyta</taxon>
        <taxon>Embryophyta</taxon>
        <taxon>Tracheophyta</taxon>
        <taxon>Spermatophyta</taxon>
        <taxon>Magnoliopsida</taxon>
        <taxon>Liliopsida</taxon>
        <taxon>Poales</taxon>
        <taxon>Poaceae</taxon>
        <taxon>PACMAD clade</taxon>
        <taxon>Arundinoideae</taxon>
        <taxon>Arundineae</taxon>
        <taxon>Arundo</taxon>
    </lineage>
</organism>
<protein>
    <submittedName>
        <fullName evidence="1">Uncharacterized protein</fullName>
    </submittedName>
</protein>
<dbReference type="AlphaFoldDB" id="A0A0A8Z1N4"/>
<reference evidence="1" key="2">
    <citation type="journal article" date="2015" name="Data Brief">
        <title>Shoot transcriptome of the giant reed, Arundo donax.</title>
        <authorList>
            <person name="Barrero R.A."/>
            <person name="Guerrero F.D."/>
            <person name="Moolhuijzen P."/>
            <person name="Goolsby J.A."/>
            <person name="Tidwell J."/>
            <person name="Bellgard S.E."/>
            <person name="Bellgard M.I."/>
        </authorList>
    </citation>
    <scope>NUCLEOTIDE SEQUENCE</scope>
    <source>
        <tissue evidence="1">Shoot tissue taken approximately 20 cm above the soil surface</tissue>
    </source>
</reference>
<evidence type="ECO:0000313" key="1">
    <source>
        <dbReference type="EMBL" id="JAD30620.1"/>
    </source>
</evidence>